<dbReference type="CDD" id="cd12940">
    <property type="entry name" value="LEM_LAP2_LEMD1"/>
    <property type="match status" value="1"/>
</dbReference>
<reference evidence="3 4" key="1">
    <citation type="submission" date="2021-06" db="EMBL/GenBank/DDBJ databases">
        <title>Caerostris extrusa draft genome.</title>
        <authorList>
            <person name="Kono N."/>
            <person name="Arakawa K."/>
        </authorList>
    </citation>
    <scope>NUCLEOTIDE SEQUENCE [LARGE SCALE GENOMIC DNA]</scope>
</reference>
<accession>A0AAV4XNV4</accession>
<name>A0AAV4XNV4_CAEEX</name>
<protein>
    <recommendedName>
        <fullName evidence="2">LEM domain-containing protein</fullName>
    </recommendedName>
</protein>
<dbReference type="InterPro" id="IPR003887">
    <property type="entry name" value="LEM_dom"/>
</dbReference>
<gene>
    <name evidence="3" type="ORF">CEXT_281631</name>
</gene>
<feature type="domain" description="LEM" evidence="2">
    <location>
        <begin position="1"/>
        <end position="42"/>
    </location>
</feature>
<dbReference type="AlphaFoldDB" id="A0AAV4XNV4"/>
<dbReference type="Pfam" id="PF03020">
    <property type="entry name" value="LEM"/>
    <property type="match status" value="1"/>
</dbReference>
<dbReference type="Gene3D" id="1.10.720.40">
    <property type="match status" value="1"/>
</dbReference>
<evidence type="ECO:0000313" key="4">
    <source>
        <dbReference type="Proteomes" id="UP001054945"/>
    </source>
</evidence>
<evidence type="ECO:0000256" key="1">
    <source>
        <dbReference type="SAM" id="MobiDB-lite"/>
    </source>
</evidence>
<proteinExistence type="predicted"/>
<dbReference type="Proteomes" id="UP001054945">
    <property type="component" value="Unassembled WGS sequence"/>
</dbReference>
<dbReference type="EMBL" id="BPLR01000690">
    <property type="protein sequence ID" value="GIY96671.1"/>
    <property type="molecule type" value="Genomic_DNA"/>
</dbReference>
<comment type="caution">
    <text evidence="3">The sequence shown here is derived from an EMBL/GenBank/DDBJ whole genome shotgun (WGS) entry which is preliminary data.</text>
</comment>
<dbReference type="PROSITE" id="PS50954">
    <property type="entry name" value="LEM"/>
    <property type="match status" value="1"/>
</dbReference>
<organism evidence="3 4">
    <name type="scientific">Caerostris extrusa</name>
    <name type="common">Bark spider</name>
    <name type="synonym">Caerostris bankana</name>
    <dbReference type="NCBI Taxonomy" id="172846"/>
    <lineage>
        <taxon>Eukaryota</taxon>
        <taxon>Metazoa</taxon>
        <taxon>Ecdysozoa</taxon>
        <taxon>Arthropoda</taxon>
        <taxon>Chelicerata</taxon>
        <taxon>Arachnida</taxon>
        <taxon>Araneae</taxon>
        <taxon>Araneomorphae</taxon>
        <taxon>Entelegynae</taxon>
        <taxon>Araneoidea</taxon>
        <taxon>Araneidae</taxon>
        <taxon>Caerostris</taxon>
    </lineage>
</organism>
<dbReference type="SUPFAM" id="SSF63451">
    <property type="entry name" value="LEM domain"/>
    <property type="match status" value="1"/>
</dbReference>
<evidence type="ECO:0000259" key="2">
    <source>
        <dbReference type="PROSITE" id="PS50954"/>
    </source>
</evidence>
<evidence type="ECO:0000313" key="3">
    <source>
        <dbReference type="EMBL" id="GIY96671.1"/>
    </source>
</evidence>
<keyword evidence="4" id="KW-1185">Reference proteome</keyword>
<dbReference type="InterPro" id="IPR011015">
    <property type="entry name" value="LEM/LEM-like_dom_sf"/>
</dbReference>
<dbReference type="SMART" id="SM00540">
    <property type="entry name" value="LEM"/>
    <property type="match status" value="1"/>
</dbReference>
<sequence length="109" mass="12741">MAHLTDDKLRKLLQAYGEDVGPFTTNTRSLWEKRLSKLKSSRGRKPISPESYVSDSEIGKVPPSRRQPYDRVPHMRTKCLHLSAIDRTPVWKHPRTSMFAYVYLKRLDD</sequence>
<feature type="region of interest" description="Disordered" evidence="1">
    <location>
        <begin position="38"/>
        <end position="70"/>
    </location>
</feature>